<keyword evidence="1 3" id="KW-0808">Transferase</keyword>
<geneLocation type="plasmid" evidence="3 4">
    <name>pSMR1-4</name>
</geneLocation>
<dbReference type="Gene3D" id="3.30.1540.10">
    <property type="entry name" value="formyl-coa transferase, domain 3"/>
    <property type="match status" value="1"/>
</dbReference>
<dbReference type="InterPro" id="IPR044855">
    <property type="entry name" value="CoA-Trfase_III_dom3_sf"/>
</dbReference>
<dbReference type="SUPFAM" id="SSF89796">
    <property type="entry name" value="CoA-transferase family III (CaiB/BaiF)"/>
    <property type="match status" value="1"/>
</dbReference>
<dbReference type="Gene3D" id="3.40.50.10540">
    <property type="entry name" value="Crotonobetainyl-coa:carnitine coa-transferase, domain 1"/>
    <property type="match status" value="1"/>
</dbReference>
<dbReference type="EC" id="2.8.3.19" evidence="3"/>
<evidence type="ECO:0000313" key="4">
    <source>
        <dbReference type="Proteomes" id="UP000199754"/>
    </source>
</evidence>
<reference evidence="3 4" key="1">
    <citation type="submission" date="2017-07" db="EMBL/GenBank/DDBJ databases">
        <title>Genome Sequence of Sulfitobacter pseudonitzschiae Strain SMR1 Isolated from a culture of the Diatom Skeletonema marinoi.</title>
        <authorList>
            <person name="Topel M."/>
            <person name="Pinder M.I.M."/>
            <person name="Johansson O.N."/>
            <person name="Kourtchenko O."/>
            <person name="Godhe A."/>
            <person name="Clarke A.K."/>
        </authorList>
    </citation>
    <scope>NUCLEOTIDE SEQUENCE [LARGE SCALE GENOMIC DNA]</scope>
    <source>
        <strain evidence="3 4">SMR1</strain>
        <plasmid evidence="3 4">pSMR1-4</plasmid>
    </source>
</reference>
<name>A0A221K8G4_9RHOB</name>
<dbReference type="OrthoDB" id="7208981at2"/>
<dbReference type="Pfam" id="PF02515">
    <property type="entry name" value="CoA_transf_3"/>
    <property type="match status" value="1"/>
</dbReference>
<dbReference type="InterPro" id="IPR050483">
    <property type="entry name" value="CoA-transferase_III_domain"/>
</dbReference>
<organism evidence="3 4">
    <name type="scientific">Pseudosulfitobacter pseudonitzschiae</name>
    <dbReference type="NCBI Taxonomy" id="1402135"/>
    <lineage>
        <taxon>Bacteria</taxon>
        <taxon>Pseudomonadati</taxon>
        <taxon>Pseudomonadota</taxon>
        <taxon>Alphaproteobacteria</taxon>
        <taxon>Rhodobacterales</taxon>
        <taxon>Roseobacteraceae</taxon>
        <taxon>Pseudosulfitobacter</taxon>
    </lineage>
</organism>
<dbReference type="PANTHER" id="PTHR48207">
    <property type="entry name" value="SUCCINATE--HYDROXYMETHYLGLUTARATE COA-TRANSFERASE"/>
    <property type="match status" value="1"/>
</dbReference>
<gene>
    <name evidence="3" type="primary">uctC</name>
    <name evidence="3" type="ORF">SULPSESMR1_04109</name>
</gene>
<dbReference type="KEGG" id="spse:SULPSESMR1_04109"/>
<sequence length="374" mass="40759">MQPLNGLLVISLEQAVAGPMASQRLADAGARVIKIERVGGETARHYDAVVKGTSAYFASLNRGKESAELNIKEPSDRDVLERMIATADVFIRNIAPGAAARLGLDAKDLAEKYPRLIVVDIFGYDQNSSYAKRLAYDMLIQAESGLCDVTGTPEEPVKVGVSVADLSTGIAAYSAVLEALLERGISGRGKAIEIRMFDVMAELMSVPLLHYDYAGKTPKRVGLAHTVIAPYGKFSCKDGDIILVCQQHSEWLRFCEGVLQMPDLPQDKRFISNADRVANLESLFEIIGKVCATLTRAEITKRLDAWKLPWANVSTLPDLSTHPALRRIDISLEGDQTATLPASPVRDDIKSRRVPGTGEHTEVLRKEFGPSASL</sequence>
<dbReference type="PANTHER" id="PTHR48207:SF3">
    <property type="entry name" value="SUCCINATE--HYDROXYMETHYLGLUTARATE COA-TRANSFERASE"/>
    <property type="match status" value="1"/>
</dbReference>
<feature type="compositionally biased region" description="Basic and acidic residues" evidence="2">
    <location>
        <begin position="359"/>
        <end position="368"/>
    </location>
</feature>
<keyword evidence="4" id="KW-1185">Reference proteome</keyword>
<dbReference type="EMBL" id="CP022419">
    <property type="protein sequence ID" value="ASM75301.1"/>
    <property type="molecule type" value="Genomic_DNA"/>
</dbReference>
<accession>A0A221K8G4</accession>
<keyword evidence="3" id="KW-0614">Plasmid</keyword>
<dbReference type="AlphaFoldDB" id="A0A221K8G4"/>
<proteinExistence type="predicted"/>
<dbReference type="RefSeq" id="WP_089423307.1">
    <property type="nucleotide sequence ID" value="NZ_CP022419.1"/>
</dbReference>
<feature type="region of interest" description="Disordered" evidence="2">
    <location>
        <begin position="348"/>
        <end position="374"/>
    </location>
</feature>
<dbReference type="Proteomes" id="UP000199754">
    <property type="component" value="Plasmid pSMR1-4"/>
</dbReference>
<evidence type="ECO:0000256" key="1">
    <source>
        <dbReference type="ARBA" id="ARBA00022679"/>
    </source>
</evidence>
<dbReference type="InterPro" id="IPR023606">
    <property type="entry name" value="CoA-Trfase_III_dom_1_sf"/>
</dbReference>
<dbReference type="GO" id="GO:0008410">
    <property type="term" value="F:CoA-transferase activity"/>
    <property type="evidence" value="ECO:0007669"/>
    <property type="project" value="TreeGrafter"/>
</dbReference>
<protein>
    <submittedName>
        <fullName evidence="3">Acetyl-CoA:oxalate CoA-transferase</fullName>
        <ecNumber evidence="3">2.8.3.19</ecNumber>
    </submittedName>
</protein>
<evidence type="ECO:0000313" key="3">
    <source>
        <dbReference type="EMBL" id="ASM75301.1"/>
    </source>
</evidence>
<evidence type="ECO:0000256" key="2">
    <source>
        <dbReference type="SAM" id="MobiDB-lite"/>
    </source>
</evidence>
<dbReference type="InterPro" id="IPR003673">
    <property type="entry name" value="CoA-Trfase_fam_III"/>
</dbReference>